<name>A0A5N6QA93_9ROSI</name>
<comment type="caution">
    <text evidence="2">The sequence shown here is derived from an EMBL/GenBank/DDBJ whole genome shotgun (WGS) entry which is preliminary data.</text>
</comment>
<proteinExistence type="predicted"/>
<organism evidence="2 3">
    <name type="scientific">Carpinus fangiana</name>
    <dbReference type="NCBI Taxonomy" id="176857"/>
    <lineage>
        <taxon>Eukaryota</taxon>
        <taxon>Viridiplantae</taxon>
        <taxon>Streptophyta</taxon>
        <taxon>Embryophyta</taxon>
        <taxon>Tracheophyta</taxon>
        <taxon>Spermatophyta</taxon>
        <taxon>Magnoliopsida</taxon>
        <taxon>eudicotyledons</taxon>
        <taxon>Gunneridae</taxon>
        <taxon>Pentapetalae</taxon>
        <taxon>rosids</taxon>
        <taxon>fabids</taxon>
        <taxon>Fagales</taxon>
        <taxon>Betulaceae</taxon>
        <taxon>Carpinus</taxon>
    </lineage>
</organism>
<gene>
    <name evidence="2" type="ORF">FH972_027371</name>
</gene>
<evidence type="ECO:0000256" key="1">
    <source>
        <dbReference type="SAM" id="MobiDB-lite"/>
    </source>
</evidence>
<feature type="region of interest" description="Disordered" evidence="1">
    <location>
        <begin position="29"/>
        <end position="58"/>
    </location>
</feature>
<dbReference type="AlphaFoldDB" id="A0A5N6QA93"/>
<dbReference type="OrthoDB" id="10563832at2759"/>
<evidence type="ECO:0000313" key="2">
    <source>
        <dbReference type="EMBL" id="KAE6365266.1"/>
    </source>
</evidence>
<protein>
    <submittedName>
        <fullName evidence="2">Uncharacterized protein</fullName>
    </submittedName>
</protein>
<evidence type="ECO:0000313" key="3">
    <source>
        <dbReference type="Proteomes" id="UP000327013"/>
    </source>
</evidence>
<dbReference type="EMBL" id="VIBQ01004355">
    <property type="protein sequence ID" value="KAE6365266.1"/>
    <property type="molecule type" value="Genomic_DNA"/>
</dbReference>
<accession>A0A5N6QA93</accession>
<keyword evidence="3" id="KW-1185">Reference proteome</keyword>
<sequence length="89" mass="9877">MAEHPSRRLRIWATHGDGSSFLRVEAMSETSLKGSTHSGGGGREVANTPPGCEVKGDTEPVFEEFGRDLPFRYGRRGGGRFKWRWVAGR</sequence>
<dbReference type="Proteomes" id="UP000327013">
    <property type="component" value="Unassembled WGS sequence"/>
</dbReference>
<reference evidence="2 3" key="1">
    <citation type="submission" date="2019-06" db="EMBL/GenBank/DDBJ databases">
        <title>A chromosomal-level reference genome of Carpinus fangiana (Coryloideae, Betulaceae).</title>
        <authorList>
            <person name="Yang X."/>
            <person name="Wang Z."/>
            <person name="Zhang L."/>
            <person name="Hao G."/>
            <person name="Liu J."/>
            <person name="Yang Y."/>
        </authorList>
    </citation>
    <scope>NUCLEOTIDE SEQUENCE [LARGE SCALE GENOMIC DNA]</scope>
    <source>
        <strain evidence="2">Cfa_2016G</strain>
        <tissue evidence="2">Leaf</tissue>
    </source>
</reference>